<keyword evidence="3" id="KW-0966">Cell projection</keyword>
<dbReference type="GeneID" id="106806827"/>
<dbReference type="Pfam" id="PF00595">
    <property type="entry name" value="PDZ"/>
    <property type="match status" value="1"/>
</dbReference>
<dbReference type="InterPro" id="IPR036034">
    <property type="entry name" value="PDZ_sf"/>
</dbReference>
<name>A0ABM1DWW3_PRICU</name>
<dbReference type="InterPro" id="IPR001478">
    <property type="entry name" value="PDZ"/>
</dbReference>
<feature type="domain" description="PDZ" evidence="5">
    <location>
        <begin position="560"/>
        <end position="631"/>
    </location>
</feature>
<proteinExistence type="predicted"/>
<sequence>MPLDKWGDGDLCISNGWESRQSLNSEHTDSLLAAKRQAEKQKPAKSPLSTSLNGQSQSQQQLQLTSVATTNAQLLNSQAAIGGEVRVTQAHRKHRYSTSTDGAASAAATTTTHQSAADGSILQTTSVVWTTLTHNHATTPFTPAQTLKQQQQQTADVLSQQQTRMLTGTTAGGAAAIQVTASHQNHASASPLRDASSAGAATTAQRNSGHTVVQPQPTMQRSGRPDTQDRVQLSPGGTIVLPFGTPVVRPKVPANKSASASASARDTPPWYVDSKLQWHSGANVHLYGGRETTTAAQVEPLLLRRGYSERRPKMGFADLSSFHDLYRTTSGRRPRSSSDSMALRDAILQIDTSTRPSLTDYLQDCDMTTSLHRMQSQPSGPPLPLQQHSLPHAANLRSYGDDSSSLDAIMYDPLVHRHYGSASYLPHSGVSQRQRYVHRTSSLGRNQSRPDPAVLHYEQGALHPTILLPTSPAIYKHSLSNGSLRKEPINVDSYRRPSRRTDRAVPRPSSVPVPERGFDYMAVGHTQSLPRKRHSSSGATSTRRKPTNIPGLDANLKFECIVVPKVRPTLGIAIEGGANTRQTLPRIINIQKDGSAYESGRLKVGHVILAVDGRPLEGLPHIEAAQTIADSFHRIEQDYLELFVTDTPPKKTY</sequence>
<comment type="subcellular location">
    <subcellularLocation>
        <location evidence="1">Cell projection</location>
    </subcellularLocation>
</comment>
<dbReference type="PANTHER" id="PTHR23116">
    <property type="entry name" value="PDZ DOMAIN CONTAINING WHIRLIN AND HARMONIN-RELATED"/>
    <property type="match status" value="1"/>
</dbReference>
<feature type="compositionally biased region" description="Basic and acidic residues" evidence="4">
    <location>
        <begin position="485"/>
        <end position="505"/>
    </location>
</feature>
<feature type="region of interest" description="Disordered" evidence="4">
    <location>
        <begin position="485"/>
        <end position="550"/>
    </location>
</feature>
<feature type="region of interest" description="Disordered" evidence="4">
    <location>
        <begin position="36"/>
        <end position="57"/>
    </location>
</feature>
<dbReference type="RefSeq" id="XP_014664434.1">
    <property type="nucleotide sequence ID" value="XM_014808948.1"/>
</dbReference>
<dbReference type="SMART" id="SM00228">
    <property type="entry name" value="PDZ"/>
    <property type="match status" value="1"/>
</dbReference>
<evidence type="ECO:0000256" key="2">
    <source>
        <dbReference type="ARBA" id="ARBA00022737"/>
    </source>
</evidence>
<dbReference type="SUPFAM" id="SSF50156">
    <property type="entry name" value="PDZ domain-like"/>
    <property type="match status" value="1"/>
</dbReference>
<dbReference type="PANTHER" id="PTHR23116:SF29">
    <property type="entry name" value="PDZ DOMAIN-CONTAINING PROTEIN 7"/>
    <property type="match status" value="1"/>
</dbReference>
<feature type="region of interest" description="Disordered" evidence="4">
    <location>
        <begin position="182"/>
        <end position="244"/>
    </location>
</feature>
<evidence type="ECO:0000313" key="7">
    <source>
        <dbReference type="RefSeq" id="XP_014664434.1"/>
    </source>
</evidence>
<feature type="region of interest" description="Disordered" evidence="4">
    <location>
        <begin position="90"/>
        <end position="117"/>
    </location>
</feature>
<dbReference type="InterPro" id="IPR051844">
    <property type="entry name" value="USH2_Complex_Protein"/>
</dbReference>
<reference evidence="7" key="1">
    <citation type="submission" date="2025-08" db="UniProtKB">
        <authorList>
            <consortium name="RefSeq"/>
        </authorList>
    </citation>
    <scope>IDENTIFICATION</scope>
</reference>
<evidence type="ECO:0000259" key="5">
    <source>
        <dbReference type="PROSITE" id="PS50106"/>
    </source>
</evidence>
<accession>A0ABM1DWW3</accession>
<evidence type="ECO:0000313" key="6">
    <source>
        <dbReference type="Proteomes" id="UP000695022"/>
    </source>
</evidence>
<evidence type="ECO:0000256" key="4">
    <source>
        <dbReference type="SAM" id="MobiDB-lite"/>
    </source>
</evidence>
<dbReference type="Gene3D" id="2.30.42.10">
    <property type="match status" value="1"/>
</dbReference>
<gene>
    <name evidence="7" type="primary">LOC106806827</name>
</gene>
<dbReference type="Proteomes" id="UP000695022">
    <property type="component" value="Unplaced"/>
</dbReference>
<organism evidence="6 7">
    <name type="scientific">Priapulus caudatus</name>
    <name type="common">Priapulid worm</name>
    <dbReference type="NCBI Taxonomy" id="37621"/>
    <lineage>
        <taxon>Eukaryota</taxon>
        <taxon>Metazoa</taxon>
        <taxon>Ecdysozoa</taxon>
        <taxon>Scalidophora</taxon>
        <taxon>Priapulida</taxon>
        <taxon>Priapulimorpha</taxon>
        <taxon>Priapulimorphida</taxon>
        <taxon>Priapulidae</taxon>
        <taxon>Priapulus</taxon>
    </lineage>
</organism>
<dbReference type="PROSITE" id="PS50106">
    <property type="entry name" value="PDZ"/>
    <property type="match status" value="1"/>
</dbReference>
<feature type="compositionally biased region" description="Low complexity" evidence="4">
    <location>
        <begin position="97"/>
        <end position="117"/>
    </location>
</feature>
<evidence type="ECO:0000256" key="1">
    <source>
        <dbReference type="ARBA" id="ARBA00004316"/>
    </source>
</evidence>
<protein>
    <submittedName>
        <fullName evidence="7">Uncharacterized protein LOC106806827</fullName>
    </submittedName>
</protein>
<keyword evidence="2" id="KW-0677">Repeat</keyword>
<keyword evidence="6" id="KW-1185">Reference proteome</keyword>
<feature type="compositionally biased region" description="Low complexity" evidence="4">
    <location>
        <begin position="48"/>
        <end position="57"/>
    </location>
</feature>
<evidence type="ECO:0000256" key="3">
    <source>
        <dbReference type="ARBA" id="ARBA00023273"/>
    </source>
</evidence>
<feature type="compositionally biased region" description="Polar residues" evidence="4">
    <location>
        <begin position="199"/>
        <end position="221"/>
    </location>
</feature>